<evidence type="ECO:0000313" key="2">
    <source>
        <dbReference type="Proteomes" id="UP001268864"/>
    </source>
</evidence>
<evidence type="ECO:0000313" key="1">
    <source>
        <dbReference type="EMBL" id="MDS0283976.1"/>
    </source>
</evidence>
<dbReference type="Proteomes" id="UP001268864">
    <property type="component" value="Unassembled WGS sequence"/>
</dbReference>
<dbReference type="PROSITE" id="PS51257">
    <property type="entry name" value="PROKAR_LIPOPROTEIN"/>
    <property type="match status" value="1"/>
</dbReference>
<sequence>MISRRDFLKGSCAVTVLIAGCQSDSNRSSETDITPTGEFAEVSEVPQCGDIDGTHVLLATPEGFSVTARTEEAAESFVEEEINPENNNILIVEATDRYVIEFRNEVVSEDLRLLIDQYDNITGYFQGLSRPTLNEVGTQIQSSLAEAETVSEYGIQYVSTEESSPDLIAASITVAEGEDLVTSPSDITYYVETDDGEETVAGGSEIEIIRSEEFENRPDRLTIEFSESAQNRFQELANQGAISAGPPGNLRMELNNETIFEGFVSSELLESMRSGSWEGRLVLPIRDSQTLSQFQSAVGLVNTSVPVNTDIENCES</sequence>
<dbReference type="EMBL" id="JAMQOS010000006">
    <property type="protein sequence ID" value="MDS0283976.1"/>
    <property type="molecule type" value="Genomic_DNA"/>
</dbReference>
<dbReference type="NCBIfam" id="TIGR01409">
    <property type="entry name" value="TAT_signal_seq"/>
    <property type="match status" value="1"/>
</dbReference>
<gene>
    <name evidence="1" type="ORF">NDI86_17810</name>
</gene>
<dbReference type="RefSeq" id="WP_310901733.1">
    <property type="nucleotide sequence ID" value="NZ_JAMQOS010000006.1"/>
</dbReference>
<name>A0ABU2FUQ8_9EURY</name>
<dbReference type="InterPro" id="IPR019546">
    <property type="entry name" value="TAT_signal_bac_arc"/>
</dbReference>
<accession>A0ABU2FUQ8</accession>
<proteinExistence type="predicted"/>
<reference evidence="1 2" key="1">
    <citation type="submission" date="2022-06" db="EMBL/GenBank/DDBJ databases">
        <title>Halomicroarcula sp. a new haloarchaeum isolate from saline soil.</title>
        <authorList>
            <person name="Strakova D."/>
            <person name="Galisteo C."/>
            <person name="Sanchez-Porro C."/>
            <person name="Ventosa A."/>
        </authorList>
    </citation>
    <scope>NUCLEOTIDE SEQUENCE [LARGE SCALE GENOMIC DNA]</scope>
    <source>
        <strain evidence="1 2">S3CR25-11</strain>
    </source>
</reference>
<organism evidence="1 2">
    <name type="scientific">Haloarcula onubensis</name>
    <dbReference type="NCBI Taxonomy" id="2950539"/>
    <lineage>
        <taxon>Archaea</taxon>
        <taxon>Methanobacteriati</taxon>
        <taxon>Methanobacteriota</taxon>
        <taxon>Stenosarchaea group</taxon>
        <taxon>Halobacteria</taxon>
        <taxon>Halobacteriales</taxon>
        <taxon>Haloarculaceae</taxon>
        <taxon>Haloarcula</taxon>
    </lineage>
</organism>
<keyword evidence="2" id="KW-1185">Reference proteome</keyword>
<protein>
    <submittedName>
        <fullName evidence="1">Twin-arginine translocation signal domain-containing protein</fullName>
    </submittedName>
</protein>
<comment type="caution">
    <text evidence="1">The sequence shown here is derived from an EMBL/GenBank/DDBJ whole genome shotgun (WGS) entry which is preliminary data.</text>
</comment>